<keyword evidence="3" id="KW-1185">Reference proteome</keyword>
<gene>
    <name evidence="2" type="ORF">GCM10007876_09170</name>
</gene>
<reference evidence="2" key="1">
    <citation type="journal article" date="2014" name="Int. J. Syst. Evol. Microbiol.">
        <title>Complete genome sequence of Corynebacterium casei LMG S-19264T (=DSM 44701T), isolated from a smear-ripened cheese.</title>
        <authorList>
            <consortium name="US DOE Joint Genome Institute (JGI-PGF)"/>
            <person name="Walter F."/>
            <person name="Albersmeier A."/>
            <person name="Kalinowski J."/>
            <person name="Ruckert C."/>
        </authorList>
    </citation>
    <scope>NUCLEOTIDE SEQUENCE</scope>
    <source>
        <strain evidence="2">NBRC 110071</strain>
    </source>
</reference>
<evidence type="ECO:0000256" key="1">
    <source>
        <dbReference type="SAM" id="SignalP"/>
    </source>
</evidence>
<organism evidence="2 3">
    <name type="scientific">Litoribrevibacter albus</name>
    <dbReference type="NCBI Taxonomy" id="1473156"/>
    <lineage>
        <taxon>Bacteria</taxon>
        <taxon>Pseudomonadati</taxon>
        <taxon>Pseudomonadota</taxon>
        <taxon>Gammaproteobacteria</taxon>
        <taxon>Oceanospirillales</taxon>
        <taxon>Oceanospirillaceae</taxon>
        <taxon>Litoribrevibacter</taxon>
    </lineage>
</organism>
<dbReference type="Pfam" id="PF06980">
    <property type="entry name" value="DUF1302"/>
    <property type="match status" value="1"/>
</dbReference>
<name>A0AA37S962_9GAMM</name>
<feature type="chain" id="PRO_5041314190" description="DUF1302 domain-containing protein" evidence="1">
    <location>
        <begin position="28"/>
        <end position="632"/>
    </location>
</feature>
<reference evidence="2" key="2">
    <citation type="submission" date="2023-01" db="EMBL/GenBank/DDBJ databases">
        <title>Draft genome sequence of Litoribrevibacter albus strain NBRC 110071.</title>
        <authorList>
            <person name="Sun Q."/>
            <person name="Mori K."/>
        </authorList>
    </citation>
    <scope>NUCLEOTIDE SEQUENCE</scope>
    <source>
        <strain evidence="2">NBRC 110071</strain>
    </source>
</reference>
<dbReference type="EMBL" id="BSNM01000003">
    <property type="protein sequence ID" value="GLQ30439.1"/>
    <property type="molecule type" value="Genomic_DNA"/>
</dbReference>
<keyword evidence="1" id="KW-0732">Signal</keyword>
<accession>A0AA37S962</accession>
<proteinExistence type="predicted"/>
<comment type="caution">
    <text evidence="2">The sequence shown here is derived from an EMBL/GenBank/DDBJ whole genome shotgun (WGS) entry which is preliminary data.</text>
</comment>
<dbReference type="Proteomes" id="UP001161389">
    <property type="component" value="Unassembled WGS sequence"/>
</dbReference>
<evidence type="ECO:0008006" key="4">
    <source>
        <dbReference type="Google" id="ProtNLM"/>
    </source>
</evidence>
<protein>
    <recommendedName>
        <fullName evidence="4">DUF1302 domain-containing protein</fullName>
    </recommendedName>
</protein>
<dbReference type="AlphaFoldDB" id="A0AA37S962"/>
<feature type="signal peptide" evidence="1">
    <location>
        <begin position="1"/>
        <end position="27"/>
    </location>
</feature>
<dbReference type="RefSeq" id="WP_284379302.1">
    <property type="nucleotide sequence ID" value="NZ_BSNM01000003.1"/>
</dbReference>
<sequence length="632" mass="68959">MKYSSCHGMRRSLLAAAISTVALPAMTHAMSFELADGEVSGQLNTSLSFGVSYSTEEPDKKLTPTAYGGSAAGINGNDGRQNFEKGDVISRIFKGTSELSLNYQNFGTVVGVKYWYDDALENGEGHFKEFDDSGFDDLAKFSGIELMDAYVWGEFEIAERPLDVRVGRQVLSWGESTFIQGGINVINPVDVNAITRPGVEIKEALLPVNMVSLSMGLTDNISASAFYQLEWQGTVLPGCGTFFATSDSIQPGCGPLYAVSGLTEEQQENMSLVNPALPDSANMVLPRLSDDEPSDSGQWGVALNYFAEWLNDTEFGLYMINYHSRLPYVSAQTADYDDRPGNGFFLNGVSNNPAYGDASIPMVKGPEYRAMFPENIRLYGVSFNTSGPFGMSIAGELSYRPDMPIAINGQDFLYATGFLDVASPIVGELFDLDITQPGSGPILARNAGLYDQRVDGYREKPVTQFQTTLIHTLNDLLGASKMTVIGELGVIHVGDLEDEKEIKYGRSAVYGSGIEGIAVACKNPDIEKSYCSLNGFTTEWSYGYRLKSMLDYNNVFYGVNVSPGLAFRHDVKGYSYAPGPQFVEGRQAVTAMVNFDYLGTYGAGVSYTNYYGGDFNTQKDRDFVSMTVSAKF</sequence>
<evidence type="ECO:0000313" key="2">
    <source>
        <dbReference type="EMBL" id="GLQ30439.1"/>
    </source>
</evidence>
<evidence type="ECO:0000313" key="3">
    <source>
        <dbReference type="Proteomes" id="UP001161389"/>
    </source>
</evidence>
<dbReference type="InterPro" id="IPR010727">
    <property type="entry name" value="DUF1302"/>
</dbReference>